<dbReference type="OrthoDB" id="676134at2"/>
<feature type="chain" id="PRO_5015698160" description="DUF4294 domain-containing protein" evidence="1">
    <location>
        <begin position="22"/>
        <end position="190"/>
    </location>
</feature>
<dbReference type="AlphaFoldDB" id="A0A2S7SWK5"/>
<keyword evidence="3" id="KW-1185">Reference proteome</keyword>
<evidence type="ECO:0008006" key="4">
    <source>
        <dbReference type="Google" id="ProtNLM"/>
    </source>
</evidence>
<name>A0A2S7SWK5_9BACT</name>
<feature type="signal peptide" evidence="1">
    <location>
        <begin position="1"/>
        <end position="21"/>
    </location>
</feature>
<dbReference type="InterPro" id="IPR025636">
    <property type="entry name" value="DUF4294"/>
</dbReference>
<gene>
    <name evidence="2" type="ORF">CJD36_013560</name>
</gene>
<evidence type="ECO:0000313" key="2">
    <source>
        <dbReference type="EMBL" id="PQJ10991.1"/>
    </source>
</evidence>
<protein>
    <recommendedName>
        <fullName evidence="4">DUF4294 domain-containing protein</fullName>
    </recommendedName>
</protein>
<dbReference type="Pfam" id="PF14127">
    <property type="entry name" value="DUF4294"/>
    <property type="match status" value="1"/>
</dbReference>
<dbReference type="Proteomes" id="UP000239872">
    <property type="component" value="Unassembled WGS sequence"/>
</dbReference>
<dbReference type="RefSeq" id="WP_105039718.1">
    <property type="nucleotide sequence ID" value="NZ_PPSL01000003.1"/>
</dbReference>
<reference evidence="2 3" key="1">
    <citation type="submission" date="2018-01" db="EMBL/GenBank/DDBJ databases">
        <title>A novel member of the phylum Bacteroidetes isolated from glacier ice.</title>
        <authorList>
            <person name="Liu Q."/>
            <person name="Xin Y.-H."/>
        </authorList>
    </citation>
    <scope>NUCLEOTIDE SEQUENCE [LARGE SCALE GENOMIC DNA]</scope>
    <source>
        <strain evidence="2 3">RB1R16</strain>
    </source>
</reference>
<proteinExistence type="predicted"/>
<keyword evidence="1" id="KW-0732">Signal</keyword>
<evidence type="ECO:0000313" key="3">
    <source>
        <dbReference type="Proteomes" id="UP000239872"/>
    </source>
</evidence>
<accession>A0A2S7SWK5</accession>
<comment type="caution">
    <text evidence="2">The sequence shown here is derived from an EMBL/GenBank/DDBJ whole genome shotgun (WGS) entry which is preliminary data.</text>
</comment>
<dbReference type="EMBL" id="PPSL01000003">
    <property type="protein sequence ID" value="PQJ10991.1"/>
    <property type="molecule type" value="Genomic_DNA"/>
</dbReference>
<sequence length="190" mass="21900">MKRLIVLIMSVLGFSYGDLYAQSSSPVDTLYAGQLQEVSIKSRWTNDTERYHYNQKKFYVKTVLPYVNAATALFKEINAKEEDPAVSRHELKKFIAEKQSEMKNQFEDKVKSLNVTQGALLVKLIARQTNLNIYKIVGDVKNPLTAVKWQSWALVNGMNLNRKYHPEEEVDLENIMYELGYPLPQSYATN</sequence>
<evidence type="ECO:0000256" key="1">
    <source>
        <dbReference type="SAM" id="SignalP"/>
    </source>
</evidence>
<organism evidence="2 3">
    <name type="scientific">Flavipsychrobacter stenotrophus</name>
    <dbReference type="NCBI Taxonomy" id="2077091"/>
    <lineage>
        <taxon>Bacteria</taxon>
        <taxon>Pseudomonadati</taxon>
        <taxon>Bacteroidota</taxon>
        <taxon>Chitinophagia</taxon>
        <taxon>Chitinophagales</taxon>
        <taxon>Chitinophagaceae</taxon>
        <taxon>Flavipsychrobacter</taxon>
    </lineage>
</organism>